<name>A0A397SSD2_9GLOM</name>
<dbReference type="OrthoDB" id="298084at2759"/>
<evidence type="ECO:0000313" key="4">
    <source>
        <dbReference type="Proteomes" id="UP000265703"/>
    </source>
</evidence>
<dbReference type="SMART" id="SM00225">
    <property type="entry name" value="BTB"/>
    <property type="match status" value="1"/>
</dbReference>
<dbReference type="InterPro" id="IPR051481">
    <property type="entry name" value="BTB-POZ/Galectin-3-binding"/>
</dbReference>
<dbReference type="PANTHER" id="PTHR24410">
    <property type="entry name" value="HL07962P-RELATED"/>
    <property type="match status" value="1"/>
</dbReference>
<dbReference type="CDD" id="cd18186">
    <property type="entry name" value="BTB_POZ_ZBTB_KLHL-like"/>
    <property type="match status" value="1"/>
</dbReference>
<dbReference type="InterPro" id="IPR000210">
    <property type="entry name" value="BTB/POZ_dom"/>
</dbReference>
<dbReference type="PROSITE" id="PS50097">
    <property type="entry name" value="BTB"/>
    <property type="match status" value="1"/>
</dbReference>
<dbReference type="Proteomes" id="UP000265703">
    <property type="component" value="Unassembled WGS sequence"/>
</dbReference>
<dbReference type="AlphaFoldDB" id="A0A397SSD2"/>
<protein>
    <recommendedName>
        <fullName evidence="5">BTB/POZ domain-containing protein</fullName>
    </recommendedName>
</protein>
<evidence type="ECO:0000313" key="3">
    <source>
        <dbReference type="EMBL" id="RIA86935.1"/>
    </source>
</evidence>
<dbReference type="Pfam" id="PF07534">
    <property type="entry name" value="TLD"/>
    <property type="match status" value="1"/>
</dbReference>
<dbReference type="InterPro" id="IPR011333">
    <property type="entry name" value="SKP1/BTB/POZ_sf"/>
</dbReference>
<dbReference type="Pfam" id="PF00651">
    <property type="entry name" value="BTB"/>
    <property type="match status" value="1"/>
</dbReference>
<comment type="caution">
    <text evidence="3">The sequence shown here is derived from an EMBL/GenBank/DDBJ whole genome shotgun (WGS) entry which is preliminary data.</text>
</comment>
<dbReference type="Gene3D" id="3.30.710.10">
    <property type="entry name" value="Potassium Channel Kv1.1, Chain A"/>
    <property type="match status" value="1"/>
</dbReference>
<evidence type="ECO:0000259" key="2">
    <source>
        <dbReference type="PROSITE" id="PS51886"/>
    </source>
</evidence>
<dbReference type="SUPFAM" id="SSF54695">
    <property type="entry name" value="POZ domain"/>
    <property type="match status" value="1"/>
</dbReference>
<dbReference type="InterPro" id="IPR006571">
    <property type="entry name" value="TLDc_dom"/>
</dbReference>
<feature type="domain" description="TLDc" evidence="2">
    <location>
        <begin position="289"/>
        <end position="454"/>
    </location>
</feature>
<dbReference type="EMBL" id="QKYT01000335">
    <property type="protein sequence ID" value="RIA86935.1"/>
    <property type="molecule type" value="Genomic_DNA"/>
</dbReference>
<feature type="domain" description="BTB" evidence="1">
    <location>
        <begin position="23"/>
        <end position="96"/>
    </location>
</feature>
<keyword evidence="4" id="KW-1185">Reference proteome</keyword>
<reference evidence="3 4" key="1">
    <citation type="submission" date="2018-06" db="EMBL/GenBank/DDBJ databases">
        <title>Comparative genomics reveals the genomic features of Rhizophagus irregularis, R. cerebriforme, R. diaphanum and Gigaspora rosea, and their symbiotic lifestyle signature.</title>
        <authorList>
            <person name="Morin E."/>
            <person name="San Clemente H."/>
            <person name="Chen E.C.H."/>
            <person name="De La Providencia I."/>
            <person name="Hainaut M."/>
            <person name="Kuo A."/>
            <person name="Kohler A."/>
            <person name="Murat C."/>
            <person name="Tang N."/>
            <person name="Roy S."/>
            <person name="Loubradou J."/>
            <person name="Henrissat B."/>
            <person name="Grigoriev I.V."/>
            <person name="Corradi N."/>
            <person name="Roux C."/>
            <person name="Martin F.M."/>
        </authorList>
    </citation>
    <scope>NUCLEOTIDE SEQUENCE [LARGE SCALE GENOMIC DNA]</scope>
    <source>
        <strain evidence="3 4">DAOM 227022</strain>
    </source>
</reference>
<evidence type="ECO:0000259" key="1">
    <source>
        <dbReference type="PROSITE" id="PS50097"/>
    </source>
</evidence>
<proteinExistence type="predicted"/>
<dbReference type="PANTHER" id="PTHR24410:SF23">
    <property type="entry name" value="BTB DOMAIN-CONTAINING PROTEIN-RELATED"/>
    <property type="match status" value="1"/>
</dbReference>
<sequence>MSYNLESEVSKALENLLKTETDYNVIIHIGETSNFKEFHAHRIILCCRSEYFNKILSDSNIEKKDGNYIIRKPNITPQVFDFILKYLYTGHVNITNKTEVELLNIMITSDDLKLEKLTKLTEDYIIERHQQFLRNDPVEILRIIYDRELFIKLRNLCLKEVCLEPEILFNSDKFINLPAPLLEDILKRDDLNLIEIKIWENLIKWGLAQGQKLNRDISKWNQDEISTFKRILYKFIPLIRFYGISSKDYFNKVKPYEVILSKELRDDILKFHMVPTTLNIYKPRFGNSIIINQKHIALFANWINAMNKNTISYKFNLIYRASRDGNTNAAFHNKCDDKGAILVVTKIKNSVQIIGGYNSIGWNSINSYVFFFTDGMDIKTAKVGYCVYKSLVHKVTIKIFGDRRDGGTRSSHSYCYPKIGIPETHPYFYPNIGMPEDFIVDDCEVFQVNQIIRE</sequence>
<gene>
    <name evidence="3" type="ORF">C1645_807548</name>
</gene>
<dbReference type="Gene3D" id="1.25.40.420">
    <property type="match status" value="1"/>
</dbReference>
<evidence type="ECO:0008006" key="5">
    <source>
        <dbReference type="Google" id="ProtNLM"/>
    </source>
</evidence>
<accession>A0A397SSD2</accession>
<organism evidence="3 4">
    <name type="scientific">Glomus cerebriforme</name>
    <dbReference type="NCBI Taxonomy" id="658196"/>
    <lineage>
        <taxon>Eukaryota</taxon>
        <taxon>Fungi</taxon>
        <taxon>Fungi incertae sedis</taxon>
        <taxon>Mucoromycota</taxon>
        <taxon>Glomeromycotina</taxon>
        <taxon>Glomeromycetes</taxon>
        <taxon>Glomerales</taxon>
        <taxon>Glomeraceae</taxon>
        <taxon>Glomus</taxon>
    </lineage>
</organism>
<dbReference type="PROSITE" id="PS51886">
    <property type="entry name" value="TLDC"/>
    <property type="match status" value="1"/>
</dbReference>